<dbReference type="SUPFAM" id="SSF53335">
    <property type="entry name" value="S-adenosyl-L-methionine-dependent methyltransferases"/>
    <property type="match status" value="1"/>
</dbReference>
<dbReference type="InterPro" id="IPR029063">
    <property type="entry name" value="SAM-dependent_MTases_sf"/>
</dbReference>
<dbReference type="GO" id="GO:0005737">
    <property type="term" value="C:cytoplasm"/>
    <property type="evidence" value="ECO:0007669"/>
    <property type="project" value="TreeGrafter"/>
</dbReference>
<dbReference type="GO" id="GO:0008757">
    <property type="term" value="F:S-adenosylmethionine-dependent methyltransferase activity"/>
    <property type="evidence" value="ECO:0007669"/>
    <property type="project" value="UniProtKB-ARBA"/>
</dbReference>
<sequence>MSPFSPSVLLSCLRLRIPPQEYIECVSTTELQTEEVQRQVLAALRDILLYNAYYVKRFLGQYICVLESAGDVDEDLYELYCSPTVLNAQELSPTQTDLLEYTVGNGVLVKIQETPRVISAAGTTGLRTWEAALYLLNYLNGPGATLDLRGKAVVELGAGTGLVSMALLLNYRRHRFASLAVTDGNTALLSNFRHTMELNSPTHEAEVTTQQLVRGSSDTSTNIVLGADVTYDSLVLPLLCETIRDFLCEGTQLVLIAATVRSLDTILVWEQLLSQKFQWGIAETLSDPHQSNLPYWFRKGMPDMRIYEITGCV</sequence>
<proteinExistence type="predicted"/>
<protein>
    <recommendedName>
        <fullName evidence="3">S-adenosyl-L-methionine-dependent methyltransferase</fullName>
    </recommendedName>
</protein>
<dbReference type="InterPro" id="IPR019410">
    <property type="entry name" value="Methyltransf_16"/>
</dbReference>
<evidence type="ECO:0008006" key="3">
    <source>
        <dbReference type="Google" id="ProtNLM"/>
    </source>
</evidence>
<dbReference type="PANTHER" id="PTHR14614:SF130">
    <property type="entry name" value="PROTEIN-LYSINE N-METHYLTRANSFERASE EEF2KMT"/>
    <property type="match status" value="1"/>
</dbReference>
<dbReference type="Pfam" id="PF10294">
    <property type="entry name" value="Methyltransf_16"/>
    <property type="match status" value="1"/>
</dbReference>
<evidence type="ECO:0000313" key="2">
    <source>
        <dbReference type="Proteomes" id="UP000268321"/>
    </source>
</evidence>
<dbReference type="Proteomes" id="UP000268321">
    <property type="component" value="Unassembled WGS sequence"/>
</dbReference>
<name>A0A4V1J2S6_9ASCO</name>
<gene>
    <name evidence="1" type="ORF">METBISCDRAFT_18321</name>
</gene>
<organism evidence="1 2">
    <name type="scientific">Metschnikowia bicuspidata</name>
    <dbReference type="NCBI Taxonomy" id="27322"/>
    <lineage>
        <taxon>Eukaryota</taxon>
        <taxon>Fungi</taxon>
        <taxon>Dikarya</taxon>
        <taxon>Ascomycota</taxon>
        <taxon>Saccharomycotina</taxon>
        <taxon>Pichiomycetes</taxon>
        <taxon>Metschnikowiaceae</taxon>
        <taxon>Metschnikowia</taxon>
    </lineage>
</organism>
<dbReference type="PANTHER" id="PTHR14614">
    <property type="entry name" value="HEPATOCELLULAR CARCINOMA-ASSOCIATED ANTIGEN"/>
    <property type="match status" value="1"/>
</dbReference>
<dbReference type="OrthoDB" id="194386at2759"/>
<dbReference type="AlphaFoldDB" id="A0A4V1J2S6"/>
<reference evidence="2" key="1">
    <citation type="journal article" date="2018" name="Nat. Microbiol.">
        <title>Leveraging single-cell genomics to expand the fungal tree of life.</title>
        <authorList>
            <person name="Ahrendt S.R."/>
            <person name="Quandt C.A."/>
            <person name="Ciobanu D."/>
            <person name="Clum A."/>
            <person name="Salamov A."/>
            <person name="Andreopoulos B."/>
            <person name="Cheng J.F."/>
            <person name="Woyke T."/>
            <person name="Pelin A."/>
            <person name="Henrissat B."/>
            <person name="Reynolds N.K."/>
            <person name="Benny G.L."/>
            <person name="Smith M.E."/>
            <person name="James T.Y."/>
            <person name="Grigoriev I.V."/>
        </authorList>
    </citation>
    <scope>NUCLEOTIDE SEQUENCE [LARGE SCALE GENOMIC DNA]</scope>
    <source>
        <strain evidence="2">Baker2002</strain>
    </source>
</reference>
<evidence type="ECO:0000313" key="1">
    <source>
        <dbReference type="EMBL" id="RKP29589.1"/>
    </source>
</evidence>
<accession>A0A4V1J2S6</accession>
<keyword evidence="2" id="KW-1185">Reference proteome</keyword>
<dbReference type="Gene3D" id="3.40.50.150">
    <property type="entry name" value="Vaccinia Virus protein VP39"/>
    <property type="match status" value="1"/>
</dbReference>
<dbReference type="EMBL" id="ML004481">
    <property type="protein sequence ID" value="RKP29589.1"/>
    <property type="molecule type" value="Genomic_DNA"/>
</dbReference>